<accession>A0A9P4P4S7</accession>
<dbReference type="InterPro" id="IPR007312">
    <property type="entry name" value="Phosphoesterase"/>
</dbReference>
<feature type="chain" id="PRO_5040170988" evidence="2">
    <location>
        <begin position="19"/>
        <end position="401"/>
    </location>
</feature>
<dbReference type="FunFam" id="3.40.720.10:FF:000064">
    <property type="entry name" value="Probable acid phosphatase Pho610"/>
    <property type="match status" value="1"/>
</dbReference>
<dbReference type="Pfam" id="PF04185">
    <property type="entry name" value="Phosphoesterase"/>
    <property type="match status" value="1"/>
</dbReference>
<dbReference type="AlphaFoldDB" id="A0A9P4P4S7"/>
<gene>
    <name evidence="3" type="ORF">EJ08DRAFT_1037</name>
</gene>
<dbReference type="PANTHER" id="PTHR31956">
    <property type="entry name" value="NON-SPECIFIC PHOSPHOLIPASE C4-RELATED"/>
    <property type="match status" value="1"/>
</dbReference>
<dbReference type="InterPro" id="IPR017850">
    <property type="entry name" value="Alkaline_phosphatase_core_sf"/>
</dbReference>
<dbReference type="Gene3D" id="3.40.720.10">
    <property type="entry name" value="Alkaline Phosphatase, subunit A"/>
    <property type="match status" value="1"/>
</dbReference>
<dbReference type="OrthoDB" id="5135119at2759"/>
<name>A0A9P4P4S7_9PEZI</name>
<keyword evidence="2" id="KW-0732">Signal</keyword>
<evidence type="ECO:0000313" key="4">
    <source>
        <dbReference type="Proteomes" id="UP000800235"/>
    </source>
</evidence>
<proteinExistence type="predicted"/>
<evidence type="ECO:0000313" key="3">
    <source>
        <dbReference type="EMBL" id="KAF2436728.1"/>
    </source>
</evidence>
<evidence type="ECO:0000256" key="1">
    <source>
        <dbReference type="ARBA" id="ARBA00022801"/>
    </source>
</evidence>
<feature type="signal peptide" evidence="2">
    <location>
        <begin position="1"/>
        <end position="18"/>
    </location>
</feature>
<dbReference type="EMBL" id="MU007009">
    <property type="protein sequence ID" value="KAF2436728.1"/>
    <property type="molecule type" value="Genomic_DNA"/>
</dbReference>
<evidence type="ECO:0000256" key="2">
    <source>
        <dbReference type="SAM" id="SignalP"/>
    </source>
</evidence>
<organism evidence="3 4">
    <name type="scientific">Tothia fuscella</name>
    <dbReference type="NCBI Taxonomy" id="1048955"/>
    <lineage>
        <taxon>Eukaryota</taxon>
        <taxon>Fungi</taxon>
        <taxon>Dikarya</taxon>
        <taxon>Ascomycota</taxon>
        <taxon>Pezizomycotina</taxon>
        <taxon>Dothideomycetes</taxon>
        <taxon>Pleosporomycetidae</taxon>
        <taxon>Venturiales</taxon>
        <taxon>Cylindrosympodiaceae</taxon>
        <taxon>Tothia</taxon>
    </lineage>
</organism>
<sequence length="401" mass="43574">MLPDSLISIILLATCTTAQNTATGTAEVAAAAATAKSSSPVSYVKGKAFDRIAIIWLENTDYDKAVGDPNLEYLAKKGITLSNYNAVTHPSEPNYIAAIGGDYFGVNHDAFATIPSNISSVVDLLEDKGISWGEYQEDMPYAGFEGGGYQNQANGRNAYVRKHNPAVMYDSVARNAERLSRTKNLTHFYKDLEANTLPQWMFITPNMTSDGHDTSVTVAGTWTRTFLDPLFDNKNFMNNTLVLITWDENHTYTQKNRVLGILVGDSIPAEKAGSTDDTLYTHYSEISTVSANWDLHTLGRYDVGANVFSVVAAKTGDQMRAWSGSPAFSDIFFNQSYAGPMNSKPSGSWPEPNTGAVINGRTVLPSIVNVWSKLSDQTPYGIGVEVADGLHPPAGFVSRHG</sequence>
<dbReference type="PANTHER" id="PTHR31956:SF15">
    <property type="entry name" value="ACID PHOSPHATASE PHOA"/>
    <property type="match status" value="1"/>
</dbReference>
<dbReference type="GO" id="GO:0016788">
    <property type="term" value="F:hydrolase activity, acting on ester bonds"/>
    <property type="evidence" value="ECO:0007669"/>
    <property type="project" value="InterPro"/>
</dbReference>
<dbReference type="GO" id="GO:0009395">
    <property type="term" value="P:phospholipid catabolic process"/>
    <property type="evidence" value="ECO:0007669"/>
    <property type="project" value="TreeGrafter"/>
</dbReference>
<keyword evidence="4" id="KW-1185">Reference proteome</keyword>
<keyword evidence="1" id="KW-0378">Hydrolase</keyword>
<reference evidence="3" key="1">
    <citation type="journal article" date="2020" name="Stud. Mycol.">
        <title>101 Dothideomycetes genomes: a test case for predicting lifestyles and emergence of pathogens.</title>
        <authorList>
            <person name="Haridas S."/>
            <person name="Albert R."/>
            <person name="Binder M."/>
            <person name="Bloem J."/>
            <person name="Labutti K."/>
            <person name="Salamov A."/>
            <person name="Andreopoulos B."/>
            <person name="Baker S."/>
            <person name="Barry K."/>
            <person name="Bills G."/>
            <person name="Bluhm B."/>
            <person name="Cannon C."/>
            <person name="Castanera R."/>
            <person name="Culley D."/>
            <person name="Daum C."/>
            <person name="Ezra D."/>
            <person name="Gonzalez J."/>
            <person name="Henrissat B."/>
            <person name="Kuo A."/>
            <person name="Liang C."/>
            <person name="Lipzen A."/>
            <person name="Lutzoni F."/>
            <person name="Magnuson J."/>
            <person name="Mondo S."/>
            <person name="Nolan M."/>
            <person name="Ohm R."/>
            <person name="Pangilinan J."/>
            <person name="Park H.-J."/>
            <person name="Ramirez L."/>
            <person name="Alfaro M."/>
            <person name="Sun H."/>
            <person name="Tritt A."/>
            <person name="Yoshinaga Y."/>
            <person name="Zwiers L.-H."/>
            <person name="Turgeon B."/>
            <person name="Goodwin S."/>
            <person name="Spatafora J."/>
            <person name="Crous P."/>
            <person name="Grigoriev I."/>
        </authorList>
    </citation>
    <scope>NUCLEOTIDE SEQUENCE</scope>
    <source>
        <strain evidence="3">CBS 130266</strain>
    </source>
</reference>
<comment type="caution">
    <text evidence="3">The sequence shown here is derived from an EMBL/GenBank/DDBJ whole genome shotgun (WGS) entry which is preliminary data.</text>
</comment>
<dbReference type="Proteomes" id="UP000800235">
    <property type="component" value="Unassembled WGS sequence"/>
</dbReference>
<protein>
    <submittedName>
        <fullName evidence="3">Phosphoesterase-domain-containing protein</fullName>
    </submittedName>
</protein>